<evidence type="ECO:0000256" key="1">
    <source>
        <dbReference type="SAM" id="MobiDB-lite"/>
    </source>
</evidence>
<evidence type="ECO:0000259" key="2">
    <source>
        <dbReference type="Pfam" id="PF22970"/>
    </source>
</evidence>
<gene>
    <name evidence="3" type="ORF">QJS10_CPB21g01291</name>
</gene>
<evidence type="ECO:0000313" key="3">
    <source>
        <dbReference type="EMBL" id="KAK1284175.1"/>
    </source>
</evidence>
<dbReference type="Proteomes" id="UP001180020">
    <property type="component" value="Unassembled WGS sequence"/>
</dbReference>
<dbReference type="Pfam" id="PF22970">
    <property type="entry name" value="DUF7028"/>
    <property type="match status" value="4"/>
</dbReference>
<reference evidence="3" key="1">
    <citation type="journal article" date="2023" name="Nat. Commun.">
        <title>Diploid and tetraploid genomes of Acorus and the evolution of monocots.</title>
        <authorList>
            <person name="Ma L."/>
            <person name="Liu K.W."/>
            <person name="Li Z."/>
            <person name="Hsiao Y.Y."/>
            <person name="Qi Y."/>
            <person name="Fu T."/>
            <person name="Tang G.D."/>
            <person name="Zhang D."/>
            <person name="Sun W.H."/>
            <person name="Liu D.K."/>
            <person name="Li Y."/>
            <person name="Chen G.Z."/>
            <person name="Liu X.D."/>
            <person name="Liao X.Y."/>
            <person name="Jiang Y.T."/>
            <person name="Yu X."/>
            <person name="Hao Y."/>
            <person name="Huang J."/>
            <person name="Zhao X.W."/>
            <person name="Ke S."/>
            <person name="Chen Y.Y."/>
            <person name="Wu W.L."/>
            <person name="Hsu J.L."/>
            <person name="Lin Y.F."/>
            <person name="Huang M.D."/>
            <person name="Li C.Y."/>
            <person name="Huang L."/>
            <person name="Wang Z.W."/>
            <person name="Zhao X."/>
            <person name="Zhong W.Y."/>
            <person name="Peng D.H."/>
            <person name="Ahmad S."/>
            <person name="Lan S."/>
            <person name="Zhang J.S."/>
            <person name="Tsai W.C."/>
            <person name="Van de Peer Y."/>
            <person name="Liu Z.J."/>
        </authorList>
    </citation>
    <scope>NUCLEOTIDE SEQUENCE</scope>
    <source>
        <strain evidence="3">CP</strain>
    </source>
</reference>
<feature type="region of interest" description="Disordered" evidence="1">
    <location>
        <begin position="367"/>
        <end position="389"/>
    </location>
</feature>
<feature type="domain" description="DUF7028" evidence="2">
    <location>
        <begin position="18"/>
        <end position="94"/>
    </location>
</feature>
<reference evidence="3" key="2">
    <citation type="submission" date="2023-06" db="EMBL/GenBank/DDBJ databases">
        <authorList>
            <person name="Ma L."/>
            <person name="Liu K.-W."/>
            <person name="Li Z."/>
            <person name="Hsiao Y.-Y."/>
            <person name="Qi Y."/>
            <person name="Fu T."/>
            <person name="Tang G."/>
            <person name="Zhang D."/>
            <person name="Sun W.-H."/>
            <person name="Liu D.-K."/>
            <person name="Li Y."/>
            <person name="Chen G.-Z."/>
            <person name="Liu X.-D."/>
            <person name="Liao X.-Y."/>
            <person name="Jiang Y.-T."/>
            <person name="Yu X."/>
            <person name="Hao Y."/>
            <person name="Huang J."/>
            <person name="Zhao X.-W."/>
            <person name="Ke S."/>
            <person name="Chen Y.-Y."/>
            <person name="Wu W.-L."/>
            <person name="Hsu J.-L."/>
            <person name="Lin Y.-F."/>
            <person name="Huang M.-D."/>
            <person name="Li C.-Y."/>
            <person name="Huang L."/>
            <person name="Wang Z.-W."/>
            <person name="Zhao X."/>
            <person name="Zhong W.-Y."/>
            <person name="Peng D.-H."/>
            <person name="Ahmad S."/>
            <person name="Lan S."/>
            <person name="Zhang J.-S."/>
            <person name="Tsai W.-C."/>
            <person name="Van De Peer Y."/>
            <person name="Liu Z.-J."/>
        </authorList>
    </citation>
    <scope>NUCLEOTIDE SEQUENCE</scope>
    <source>
        <strain evidence="3">CP</strain>
        <tissue evidence="3">Leaves</tissue>
    </source>
</reference>
<feature type="domain" description="DUF7028" evidence="2">
    <location>
        <begin position="304"/>
        <end position="367"/>
    </location>
</feature>
<dbReference type="InterPro" id="IPR042163">
    <property type="entry name" value="PHF12"/>
</dbReference>
<dbReference type="PANTHER" id="PTHR46309">
    <property type="entry name" value="PHD FINGER PROTEIN 12"/>
    <property type="match status" value="1"/>
</dbReference>
<dbReference type="GO" id="GO:0005634">
    <property type="term" value="C:nucleus"/>
    <property type="evidence" value="ECO:0007669"/>
    <property type="project" value="TreeGrafter"/>
</dbReference>
<accession>A0AAV9C5N8</accession>
<sequence>MERSEAEVVEIEQNWERVDIVPKLCPEAVKRYGCDRRGRAVARSQDELILKAKRHIVALDWIIESNSKGKLRFVAPNGTVYGDLREVCKLVRDQEVPTESKTKRPQINLNWNPSSIEPKLCPEAVVAYARERRPKLRSKAVRHLVSLGWMIQCDGKRSLTGPPEQDARGSSSTEQEETSEECKGPFSDSSTERSEAEALEVEQNWERVVDIVPKLRPEDAKRYGSARRGHAVVRGQDKLILKAKRHIVALGWTIESNSEGKLRFIAPNGTIYDDLREVCKLVTEVPTESKRKGPKVKLNWKPSSIEPNPCPEAMVAYAREGRRKFRPKAAQHLASLGWMIECDGEKFRYQAPNGKMHCNLRQICRSLTGPPEQDARGSSSTEQEETSED</sequence>
<dbReference type="GO" id="GO:0006357">
    <property type="term" value="P:regulation of transcription by RNA polymerase II"/>
    <property type="evidence" value="ECO:0007669"/>
    <property type="project" value="TreeGrafter"/>
</dbReference>
<comment type="caution">
    <text evidence="3">The sequence shown here is derived from an EMBL/GenBank/DDBJ whole genome shotgun (WGS) entry which is preliminary data.</text>
</comment>
<feature type="domain" description="DUF7028" evidence="2">
    <location>
        <begin position="209"/>
        <end position="282"/>
    </location>
</feature>
<protein>
    <recommendedName>
        <fullName evidence="2">DUF7028 domain-containing protein</fullName>
    </recommendedName>
</protein>
<proteinExistence type="predicted"/>
<feature type="region of interest" description="Disordered" evidence="1">
    <location>
        <begin position="156"/>
        <end position="195"/>
    </location>
</feature>
<dbReference type="InterPro" id="IPR054292">
    <property type="entry name" value="DUF7028"/>
</dbReference>
<dbReference type="PANTHER" id="PTHR46309:SF12">
    <property type="entry name" value="GB|AAC80581.1"/>
    <property type="match status" value="1"/>
</dbReference>
<dbReference type="GO" id="GO:0003714">
    <property type="term" value="F:transcription corepressor activity"/>
    <property type="evidence" value="ECO:0007669"/>
    <property type="project" value="InterPro"/>
</dbReference>
<dbReference type="EMBL" id="JAUJYO010000021">
    <property type="protein sequence ID" value="KAK1284175.1"/>
    <property type="molecule type" value="Genomic_DNA"/>
</dbReference>
<feature type="domain" description="DUF7028" evidence="2">
    <location>
        <begin position="115"/>
        <end position="157"/>
    </location>
</feature>
<name>A0AAV9C5N8_ACOCL</name>
<keyword evidence="4" id="KW-1185">Reference proteome</keyword>
<organism evidence="3 4">
    <name type="scientific">Acorus calamus</name>
    <name type="common">Sweet flag</name>
    <dbReference type="NCBI Taxonomy" id="4465"/>
    <lineage>
        <taxon>Eukaryota</taxon>
        <taxon>Viridiplantae</taxon>
        <taxon>Streptophyta</taxon>
        <taxon>Embryophyta</taxon>
        <taxon>Tracheophyta</taxon>
        <taxon>Spermatophyta</taxon>
        <taxon>Magnoliopsida</taxon>
        <taxon>Liliopsida</taxon>
        <taxon>Acoraceae</taxon>
        <taxon>Acorus</taxon>
    </lineage>
</organism>
<dbReference type="AlphaFoldDB" id="A0AAV9C5N8"/>
<evidence type="ECO:0000313" key="4">
    <source>
        <dbReference type="Proteomes" id="UP001180020"/>
    </source>
</evidence>